<evidence type="ECO:0008006" key="6">
    <source>
        <dbReference type="Google" id="ProtNLM"/>
    </source>
</evidence>
<name>A0A507DLY8_9FUNG</name>
<evidence type="ECO:0000313" key="4">
    <source>
        <dbReference type="Proteomes" id="UP000317494"/>
    </source>
</evidence>
<protein>
    <recommendedName>
        <fullName evidence="6">Potassium channel tetramerisation-type BTB domain-containing protein</fullName>
    </recommendedName>
</protein>
<dbReference type="OrthoDB" id="9451547at2759"/>
<dbReference type="VEuPathDB" id="FungiDB:SeMB42_g01759"/>
<dbReference type="Proteomes" id="UP000317494">
    <property type="component" value="Unassembled WGS sequence"/>
</dbReference>
<keyword evidence="4" id="KW-1185">Reference proteome</keyword>
<accession>A0A507DLY8</accession>
<dbReference type="EMBL" id="QEAN01000048">
    <property type="protein sequence ID" value="TPX51910.1"/>
    <property type="molecule type" value="Genomic_DNA"/>
</dbReference>
<feature type="compositionally biased region" description="Acidic residues" evidence="1">
    <location>
        <begin position="106"/>
        <end position="126"/>
    </location>
</feature>
<evidence type="ECO:0000313" key="3">
    <source>
        <dbReference type="EMBL" id="TPX51910.1"/>
    </source>
</evidence>
<proteinExistence type="predicted"/>
<feature type="region of interest" description="Disordered" evidence="1">
    <location>
        <begin position="79"/>
        <end position="128"/>
    </location>
</feature>
<feature type="compositionally biased region" description="Low complexity" evidence="1">
    <location>
        <begin position="637"/>
        <end position="647"/>
    </location>
</feature>
<dbReference type="AlphaFoldDB" id="A0A507DLY8"/>
<organism evidence="3 4">
    <name type="scientific">Synchytrium endobioticum</name>
    <dbReference type="NCBI Taxonomy" id="286115"/>
    <lineage>
        <taxon>Eukaryota</taxon>
        <taxon>Fungi</taxon>
        <taxon>Fungi incertae sedis</taxon>
        <taxon>Chytridiomycota</taxon>
        <taxon>Chytridiomycota incertae sedis</taxon>
        <taxon>Chytridiomycetes</taxon>
        <taxon>Synchytriales</taxon>
        <taxon>Synchytriaceae</taxon>
        <taxon>Synchytrium</taxon>
    </lineage>
</organism>
<dbReference type="Proteomes" id="UP000320475">
    <property type="component" value="Unassembled WGS sequence"/>
</dbReference>
<feature type="region of interest" description="Disordered" evidence="1">
    <location>
        <begin position="614"/>
        <end position="655"/>
    </location>
</feature>
<dbReference type="EMBL" id="QEAM01000058">
    <property type="protein sequence ID" value="TPX48137.1"/>
    <property type="molecule type" value="Genomic_DNA"/>
</dbReference>
<sequence length="713" mass="78180">MTSGSSRPARRTYQPRTTSSDVVYLILRGGVRYKVPATTLSLLPESILNTIFPSGLVGFLQLIRNTAAYPAHLHQYRPAANNSHHHSSKHHARQTSHVHARGPTETETELEESEFDDNEYDNEDDHLESMHPDQFTYIDLDPKLFGFFIGFIKAVESGGSYHHGRAITRDSSSPTTSNQSASISAKYVAAGAAAYALLFASVAPTTPSSAVISQTSTTTDDALQQALTSNGDRREQLTSAVTLSVVSGSPPRVAASSEGLRGYLAYINPLSHLATIKSYFRGSSNTVVTRSSNQRYNATASLPVSVSSAKPAQNDISSPQASSPPLISRTLSLSSPSMHLRPSIGDFPTLLVLREDLEYYCLPPHLPDADVCPQRQPLNHSSRRWDFITRRNNSSITVNQLAPPLPPKSKDPIILSFETGGPVLQTLRQNVGMSLALYARKIGHRYASPSIIANPAFGSKIDVIKPTPSVDDMPSTIVGVEAQHRQLLSSLTKFTHIVDHSGSIEAEATEWQFREIDERESRVVSVALLPYKELNDLQVQIILEQLGGTNTGGSSGSPQKPETQDSGVDLITQVQPLDGNAEESTVSLSVAMIHKRPIRRCWWEPTVVKIPTPDFCDDSDDGDLSTNPSHHLRDNSYHSNSSSSNGSYPLPMPRNHLQLDTKLKSKNRGATTYLQRDMINSRVLDGGGQPVGFGEVEVKCWVRRTWTVEFMRI</sequence>
<evidence type="ECO:0000256" key="1">
    <source>
        <dbReference type="SAM" id="MobiDB-lite"/>
    </source>
</evidence>
<reference evidence="4 5" key="1">
    <citation type="journal article" date="2019" name="Sci. Rep.">
        <title>Comparative genomics of chytrid fungi reveal insights into the obligate biotrophic and pathogenic lifestyle of Synchytrium endobioticum.</title>
        <authorList>
            <person name="van de Vossenberg B.T.L.H."/>
            <person name="Warris S."/>
            <person name="Nguyen H.D.T."/>
            <person name="van Gent-Pelzer M.P.E."/>
            <person name="Joly D.L."/>
            <person name="van de Geest H.C."/>
            <person name="Bonants P.J.M."/>
            <person name="Smith D.S."/>
            <person name="Levesque C.A."/>
            <person name="van der Lee T.A.J."/>
        </authorList>
    </citation>
    <scope>NUCLEOTIDE SEQUENCE [LARGE SCALE GENOMIC DNA]</scope>
    <source>
        <strain evidence="2 5">LEV6574</strain>
        <strain evidence="3 4">MB42</strain>
    </source>
</reference>
<evidence type="ECO:0000313" key="5">
    <source>
        <dbReference type="Proteomes" id="UP000320475"/>
    </source>
</evidence>
<feature type="compositionally biased region" description="Basic residues" evidence="1">
    <location>
        <begin position="83"/>
        <end position="100"/>
    </location>
</feature>
<gene>
    <name evidence="2" type="ORF">SeLEV6574_g02192</name>
    <name evidence="3" type="ORF">SeMB42_g01759</name>
</gene>
<evidence type="ECO:0000313" key="2">
    <source>
        <dbReference type="EMBL" id="TPX48137.1"/>
    </source>
</evidence>
<comment type="caution">
    <text evidence="3">The sequence shown here is derived from an EMBL/GenBank/DDBJ whole genome shotgun (WGS) entry which is preliminary data.</text>
</comment>